<evidence type="ECO:0000313" key="5">
    <source>
        <dbReference type="Proteomes" id="UP000718281"/>
    </source>
</evidence>
<dbReference type="Proteomes" id="UP000726105">
    <property type="component" value="Unassembled WGS sequence"/>
</dbReference>
<evidence type="ECO:0000313" key="4">
    <source>
        <dbReference type="EMBL" id="MBL0004998.1"/>
    </source>
</evidence>
<evidence type="ECO:0000313" key="3">
    <source>
        <dbReference type="EMBL" id="MBK7271916.1"/>
    </source>
</evidence>
<dbReference type="CDD" id="cd11614">
    <property type="entry name" value="SAF_CpaB_FlgA_like"/>
    <property type="match status" value="1"/>
</dbReference>
<feature type="domain" description="SAF" evidence="1">
    <location>
        <begin position="58"/>
        <end position="120"/>
    </location>
</feature>
<dbReference type="Proteomes" id="UP000718281">
    <property type="component" value="Unassembled WGS sequence"/>
</dbReference>
<dbReference type="EMBL" id="JADIXZ010000004">
    <property type="protein sequence ID" value="MBK6301193.1"/>
    <property type="molecule type" value="Genomic_DNA"/>
</dbReference>
<evidence type="ECO:0000313" key="2">
    <source>
        <dbReference type="EMBL" id="MBK6301193.1"/>
    </source>
</evidence>
<evidence type="ECO:0000259" key="1">
    <source>
        <dbReference type="SMART" id="SM00858"/>
    </source>
</evidence>
<reference evidence="5 6" key="1">
    <citation type="submission" date="2020-10" db="EMBL/GenBank/DDBJ databases">
        <title>Connecting structure to function with the recovery of over 1000 high-quality activated sludge metagenome-assembled genomes encoding full-length rRNA genes using long-read sequencing.</title>
        <authorList>
            <person name="Singleton C.M."/>
            <person name="Petriglieri F."/>
            <person name="Kristensen J.M."/>
            <person name="Kirkegaard R.H."/>
            <person name="Michaelsen T.Y."/>
            <person name="Andersen M.H."/>
            <person name="Karst S.M."/>
            <person name="Dueholm M.S."/>
            <person name="Nielsen P.H."/>
            <person name="Albertsen M."/>
        </authorList>
    </citation>
    <scope>NUCLEOTIDE SEQUENCE [LARGE SCALE GENOMIC DNA]</scope>
    <source>
        <strain evidence="2">AalE_18-Q3-R2-46_BAT3C.188</strain>
        <strain evidence="3">Ega_18-Q3-R5-49_MAXAC.001</strain>
        <strain evidence="4">Ribe_18-Q3-R11-54_MAXAC.001</strain>
    </source>
</reference>
<protein>
    <recommendedName>
        <fullName evidence="1">SAF domain-containing protein</fullName>
    </recommendedName>
</protein>
<gene>
    <name evidence="2" type="ORF">IPF40_09125</name>
    <name evidence="3" type="ORF">IPI13_01690</name>
    <name evidence="4" type="ORF">IPP00_13810</name>
</gene>
<dbReference type="AlphaFoldDB" id="A0A935M485"/>
<proteinExistence type="predicted"/>
<dbReference type="SMART" id="SM00858">
    <property type="entry name" value="SAF"/>
    <property type="match status" value="1"/>
</dbReference>
<dbReference type="EMBL" id="JADJIB010000001">
    <property type="protein sequence ID" value="MBK7271916.1"/>
    <property type="molecule type" value="Genomic_DNA"/>
</dbReference>
<name>A0A935M485_9MICO</name>
<dbReference type="InterPro" id="IPR013974">
    <property type="entry name" value="SAF"/>
</dbReference>
<dbReference type="EMBL" id="JADKGK010000024">
    <property type="protein sequence ID" value="MBL0004998.1"/>
    <property type="molecule type" value="Genomic_DNA"/>
</dbReference>
<accession>A0A935M485</accession>
<evidence type="ECO:0000313" key="6">
    <source>
        <dbReference type="Proteomes" id="UP000726105"/>
    </source>
</evidence>
<organism evidence="3 6">
    <name type="scientific">Candidatus Phosphoribacter hodrii</name>
    <dbReference type="NCBI Taxonomy" id="2953743"/>
    <lineage>
        <taxon>Bacteria</taxon>
        <taxon>Bacillati</taxon>
        <taxon>Actinomycetota</taxon>
        <taxon>Actinomycetes</taxon>
        <taxon>Micrococcales</taxon>
        <taxon>Dermatophilaceae</taxon>
        <taxon>Candidatus Phosphoribacter</taxon>
    </lineage>
</organism>
<dbReference type="Gene3D" id="3.90.1210.10">
    <property type="entry name" value="Antifreeze-like/N-acetylneuraminic acid synthase C-terminal domain"/>
    <property type="match status" value="1"/>
</dbReference>
<dbReference type="Pfam" id="PF08666">
    <property type="entry name" value="SAF"/>
    <property type="match status" value="1"/>
</dbReference>
<comment type="caution">
    <text evidence="3">The sequence shown here is derived from an EMBL/GenBank/DDBJ whole genome shotgun (WGS) entry which is preliminary data.</text>
</comment>
<dbReference type="Proteomes" id="UP000886632">
    <property type="component" value="Unassembled WGS sequence"/>
</dbReference>
<sequence length="232" mass="22648">MSPVLSPAQGGALRPARRSRRQRFLLTRARRALTALLVGVAGWVAVSAARPAPVEGGIPVLVAVRDLAAGARVGSGDLRAVRVPPDAVPARAILDASAAAGALLAGPLSEGEVLTATRLQGPGLLAGASSDTVAVAVPLADPSILAALRPGDRVRVLAVGTGAVVGDATVLVATAPADEVSGLVATGSGPGSLIAALDRQAASALAAAQGPSGVSGGFVIALLNSDTIRAPM</sequence>